<dbReference type="GO" id="GO:0048468">
    <property type="term" value="P:cell development"/>
    <property type="evidence" value="ECO:0007669"/>
    <property type="project" value="UniProtKB-ARBA"/>
</dbReference>
<evidence type="ECO:0000256" key="1">
    <source>
        <dbReference type="ARBA" id="ARBA00004123"/>
    </source>
</evidence>
<dbReference type="InterPro" id="IPR009057">
    <property type="entry name" value="Homeodomain-like_sf"/>
</dbReference>
<evidence type="ECO:0000313" key="10">
    <source>
        <dbReference type="Proteomes" id="UP000663828"/>
    </source>
</evidence>
<dbReference type="PANTHER" id="PTHR12198">
    <property type="entry name" value="HOMEOBOX PROTEIN PROSPERO/PROX-1/CEH-26"/>
    <property type="match status" value="1"/>
</dbReference>
<dbReference type="PANTHER" id="PTHR12198:SF0">
    <property type="entry name" value="HOMEOBOX PROTEIN PROSPERO"/>
    <property type="match status" value="1"/>
</dbReference>
<feature type="compositionally biased region" description="Low complexity" evidence="7">
    <location>
        <begin position="48"/>
        <end position="78"/>
    </location>
</feature>
<dbReference type="GO" id="GO:0000981">
    <property type="term" value="F:DNA-binding transcription factor activity, RNA polymerase II-specific"/>
    <property type="evidence" value="ECO:0007669"/>
    <property type="project" value="TreeGrafter"/>
</dbReference>
<organism evidence="9 10">
    <name type="scientific">Adineta ricciae</name>
    <name type="common">Rotifer</name>
    <dbReference type="NCBI Taxonomy" id="249248"/>
    <lineage>
        <taxon>Eukaryota</taxon>
        <taxon>Metazoa</taxon>
        <taxon>Spiralia</taxon>
        <taxon>Gnathifera</taxon>
        <taxon>Rotifera</taxon>
        <taxon>Eurotatoria</taxon>
        <taxon>Bdelloidea</taxon>
        <taxon>Adinetida</taxon>
        <taxon>Adinetidae</taxon>
        <taxon>Adineta</taxon>
    </lineage>
</organism>
<dbReference type="AlphaFoldDB" id="A0A815L1Y1"/>
<feature type="region of interest" description="Disordered" evidence="7">
    <location>
        <begin position="43"/>
        <end position="165"/>
    </location>
</feature>
<dbReference type="Pfam" id="PF05044">
    <property type="entry name" value="HPD"/>
    <property type="match status" value="1"/>
</dbReference>
<dbReference type="GO" id="GO:0000978">
    <property type="term" value="F:RNA polymerase II cis-regulatory region sequence-specific DNA binding"/>
    <property type="evidence" value="ECO:0007669"/>
    <property type="project" value="TreeGrafter"/>
</dbReference>
<evidence type="ECO:0000256" key="4">
    <source>
        <dbReference type="ARBA" id="ARBA00023155"/>
    </source>
</evidence>
<comment type="subcellular location">
    <subcellularLocation>
        <location evidence="1">Nucleus</location>
    </subcellularLocation>
</comment>
<dbReference type="GO" id="GO:0005634">
    <property type="term" value="C:nucleus"/>
    <property type="evidence" value="ECO:0007669"/>
    <property type="project" value="UniProtKB-SubCell"/>
</dbReference>
<evidence type="ECO:0000256" key="3">
    <source>
        <dbReference type="ARBA" id="ARBA00023125"/>
    </source>
</evidence>
<keyword evidence="5" id="KW-0804">Transcription</keyword>
<proteinExistence type="predicted"/>
<dbReference type="SUPFAM" id="SSF46689">
    <property type="entry name" value="Homeodomain-like"/>
    <property type="match status" value="1"/>
</dbReference>
<keyword evidence="4" id="KW-0371">Homeobox</keyword>
<feature type="region of interest" description="Disordered" evidence="7">
    <location>
        <begin position="314"/>
        <end position="333"/>
    </location>
</feature>
<accession>A0A815L1Y1</accession>
<evidence type="ECO:0000313" key="9">
    <source>
        <dbReference type="EMBL" id="CAF1401011.1"/>
    </source>
</evidence>
<evidence type="ECO:0000259" key="8">
    <source>
        <dbReference type="PROSITE" id="PS51818"/>
    </source>
</evidence>
<feature type="compositionally biased region" description="Basic and acidic residues" evidence="7">
    <location>
        <begin position="86"/>
        <end position="99"/>
    </location>
</feature>
<dbReference type="PROSITE" id="PS51818">
    <property type="entry name" value="HOMEO_PROSPERO"/>
    <property type="match status" value="1"/>
</dbReference>
<evidence type="ECO:0000256" key="6">
    <source>
        <dbReference type="ARBA" id="ARBA00023242"/>
    </source>
</evidence>
<dbReference type="Proteomes" id="UP000663828">
    <property type="component" value="Unassembled WGS sequence"/>
</dbReference>
<comment type="caution">
    <text evidence="9">The sequence shown here is derived from an EMBL/GenBank/DDBJ whole genome shotgun (WGS) entry which is preliminary data.</text>
</comment>
<feature type="compositionally biased region" description="Acidic residues" evidence="7">
    <location>
        <begin position="133"/>
        <end position="154"/>
    </location>
</feature>
<feature type="compositionally biased region" description="Polar residues" evidence="7">
    <location>
        <begin position="324"/>
        <end position="333"/>
    </location>
</feature>
<reference evidence="9" key="1">
    <citation type="submission" date="2021-02" db="EMBL/GenBank/DDBJ databases">
        <authorList>
            <person name="Nowell W R."/>
        </authorList>
    </citation>
    <scope>NUCLEOTIDE SEQUENCE</scope>
</reference>
<gene>
    <name evidence="9" type="ORF">XAT740_LOCUS34137</name>
</gene>
<dbReference type="Gene3D" id="1.10.10.500">
    <property type="entry name" value="Homeo-prospero domain"/>
    <property type="match status" value="1"/>
</dbReference>
<feature type="domain" description="Prospero" evidence="8">
    <location>
        <begin position="359"/>
        <end position="516"/>
    </location>
</feature>
<evidence type="ECO:0000256" key="2">
    <source>
        <dbReference type="ARBA" id="ARBA00023015"/>
    </source>
</evidence>
<dbReference type="GO" id="GO:0007399">
    <property type="term" value="P:nervous system development"/>
    <property type="evidence" value="ECO:0007669"/>
    <property type="project" value="UniProtKB-ARBA"/>
</dbReference>
<evidence type="ECO:0000256" key="7">
    <source>
        <dbReference type="SAM" id="MobiDB-lite"/>
    </source>
</evidence>
<evidence type="ECO:0000256" key="5">
    <source>
        <dbReference type="ARBA" id="ARBA00023163"/>
    </source>
</evidence>
<name>A0A815L1Y1_ADIRI</name>
<keyword evidence="6" id="KW-0539">Nucleus</keyword>
<protein>
    <recommendedName>
        <fullName evidence="8">Prospero domain-containing protein</fullName>
    </recommendedName>
</protein>
<keyword evidence="10" id="KW-1185">Reference proteome</keyword>
<dbReference type="EMBL" id="CAJNOR010003312">
    <property type="protein sequence ID" value="CAF1401011.1"/>
    <property type="molecule type" value="Genomic_DNA"/>
</dbReference>
<dbReference type="InterPro" id="IPR023082">
    <property type="entry name" value="Homeo_prospero_dom"/>
</dbReference>
<dbReference type="InterPro" id="IPR037131">
    <property type="entry name" value="Homeo_prospero_dom_sf"/>
</dbReference>
<keyword evidence="3" id="KW-0238">DNA-binding</keyword>
<sequence>MNSSTNNPTSFSPYLLSRFHQHLNHLNDMAFAHTKILQEMIEKRSSQSLNSSPHGSVSSSSPTSSSSTAADSHQQEQQQQRKRSYPCHDDQHDMKNENKRSRKQSKPQQLVKITSHHHERSSPSHSSTSEHDNVDDDDDNVENEERDDEEEMGEINESMEKQKSLQIPTSPIFPFSSSNLPFFNYIQDLARVNHITSPISMGRFAESLQKDLLSAAIESKQLTPPPPPMPLPPGLFPQTVHHHHHHPYFSQILFNNSFINHFPSSPSSLPRFPLSSTDDHPFHFSTPKKRRTKVTDTRLSPRITTKLTSQSNFDDLTDEDISSVDDNPTKSDQPVSEYNGFQIMITSAFYRLFYSVLYMAMLTSLHLRKAKLMFFYTRYPNSGVLKAYFPDVRFNKVITAQLVKWFSNFREFFYQQIEKYARQCLAEGLRNPEDLTVTPNCELYRVLNLHYNRSNQINVPISFQKATQGALREFFVAIQQQKDHESSWKKSIYKIMQQYEDQMPDFFKNDHWMHSI</sequence>
<keyword evidence="2" id="KW-0805">Transcription regulation</keyword>
<dbReference type="InterPro" id="IPR039350">
    <property type="entry name" value="Prospero_homeodomain"/>
</dbReference>